<evidence type="ECO:0000313" key="5">
    <source>
        <dbReference type="Proteomes" id="UP000275225"/>
    </source>
</evidence>
<name>A0A3N6ZN96_9ACTN</name>
<dbReference type="Proteomes" id="UP000275225">
    <property type="component" value="Unassembled WGS sequence"/>
</dbReference>
<dbReference type="OrthoDB" id="3828793at2"/>
<protein>
    <submittedName>
        <fullName evidence="4">GNAT family N-acetyltransferase</fullName>
    </submittedName>
</protein>
<evidence type="ECO:0000256" key="1">
    <source>
        <dbReference type="ARBA" id="ARBA00022679"/>
    </source>
</evidence>
<evidence type="ECO:0000313" key="4">
    <source>
        <dbReference type="EMBL" id="RQN08527.1"/>
    </source>
</evidence>
<evidence type="ECO:0000259" key="3">
    <source>
        <dbReference type="PROSITE" id="PS51186"/>
    </source>
</evidence>
<evidence type="ECO:0000256" key="2">
    <source>
        <dbReference type="ARBA" id="ARBA00023315"/>
    </source>
</evidence>
<dbReference type="Pfam" id="PF00583">
    <property type="entry name" value="Acetyltransf_1"/>
    <property type="match status" value="1"/>
</dbReference>
<accession>A0A3N6ZN96</accession>
<dbReference type="SUPFAM" id="SSF55729">
    <property type="entry name" value="Acyl-CoA N-acyltransferases (Nat)"/>
    <property type="match status" value="1"/>
</dbReference>
<sequence>MFHMRHRHRGGSPPASVRMPQLVAVAHTSPVSRVRARYCPHVPHEHRSIRGGCAVNAGNSSVSFFGRDRPSPGTGTRAVRRAARRRTLCRGRGAGKRTEGWGMGARPPVTLRDATIDDAENLICLWAACAAAAGDEGSEAFSQQTLWREPTCEEAAEALAFNFAHRARRIIVAVDEEERVVGAVVGDLATLTPVSRSRVLVVTDLQVAPECRRKSIAALLLSAMAAHAEEQGCEIILSTVSAHARESNRYMAKLGFNQIAVLRAAQTSLLRARLDGKVAHSKVTGRLLAVRRTLRRRVGTPVG</sequence>
<reference evidence="4 5" key="1">
    <citation type="submission" date="2018-11" db="EMBL/GenBank/DDBJ databases">
        <authorList>
            <person name="Li F."/>
        </authorList>
    </citation>
    <scope>NUCLEOTIDE SEQUENCE [LARGE SCALE GENOMIC DNA]</scope>
    <source>
        <strain evidence="4 5">YS17T</strain>
    </source>
</reference>
<dbReference type="InterPro" id="IPR016181">
    <property type="entry name" value="Acyl_CoA_acyltransferase"/>
</dbReference>
<keyword evidence="2" id="KW-0012">Acyltransferase</keyword>
<dbReference type="PANTHER" id="PTHR43877">
    <property type="entry name" value="AMINOALKYLPHOSPHONATE N-ACETYLTRANSFERASE-RELATED-RELATED"/>
    <property type="match status" value="1"/>
</dbReference>
<comment type="caution">
    <text evidence="4">The sequence shown here is derived from an EMBL/GenBank/DDBJ whole genome shotgun (WGS) entry which is preliminary data.</text>
</comment>
<feature type="domain" description="N-acetyltransferase" evidence="3">
    <location>
        <begin position="109"/>
        <end position="275"/>
    </location>
</feature>
<proteinExistence type="predicted"/>
<dbReference type="InterPro" id="IPR050832">
    <property type="entry name" value="Bact_Acetyltransf"/>
</dbReference>
<organism evidence="4 5">
    <name type="scientific">Aeromicrobium camelliae</name>
    <dbReference type="NCBI Taxonomy" id="1538144"/>
    <lineage>
        <taxon>Bacteria</taxon>
        <taxon>Bacillati</taxon>
        <taxon>Actinomycetota</taxon>
        <taxon>Actinomycetes</taxon>
        <taxon>Propionibacteriales</taxon>
        <taxon>Nocardioidaceae</taxon>
        <taxon>Aeromicrobium</taxon>
    </lineage>
</organism>
<dbReference type="InterPro" id="IPR000182">
    <property type="entry name" value="GNAT_dom"/>
</dbReference>
<gene>
    <name evidence="4" type="ORF">EHW97_06485</name>
</gene>
<dbReference type="PROSITE" id="PS51186">
    <property type="entry name" value="GNAT"/>
    <property type="match status" value="1"/>
</dbReference>
<dbReference type="AlphaFoldDB" id="A0A3N6ZN96"/>
<keyword evidence="1 4" id="KW-0808">Transferase</keyword>
<dbReference type="EMBL" id="RQJX01000006">
    <property type="protein sequence ID" value="RQN08527.1"/>
    <property type="molecule type" value="Genomic_DNA"/>
</dbReference>
<dbReference type="Gene3D" id="3.40.630.30">
    <property type="match status" value="1"/>
</dbReference>
<keyword evidence="5" id="KW-1185">Reference proteome</keyword>
<dbReference type="GO" id="GO:0016747">
    <property type="term" value="F:acyltransferase activity, transferring groups other than amino-acyl groups"/>
    <property type="evidence" value="ECO:0007669"/>
    <property type="project" value="InterPro"/>
</dbReference>